<dbReference type="Pfam" id="PF17236">
    <property type="entry name" value="SU10_MCP"/>
    <property type="match status" value="1"/>
</dbReference>
<organism evidence="1">
    <name type="scientific">marine sediment metagenome</name>
    <dbReference type="NCBI Taxonomy" id="412755"/>
    <lineage>
        <taxon>unclassified sequences</taxon>
        <taxon>metagenomes</taxon>
        <taxon>ecological metagenomes</taxon>
    </lineage>
</organism>
<sequence>MPGTIETLGFAGMPDSGYPAEFLLDGSTSLRVRWVAPLLTNMSERSTDLLKYTGGVEQFQYTHSRIEWVEDDPWNRRPTIGSLSAASVANEVQSLTVTGAAHRFPVGTVMFNRNNDEFVRVTGHVDVNTLSIMRDITARVDETSVTWAATDEVFVAGFSMHENDNWVFRPTSLTSMPFNYSQVHSVGVQATFRSMETQQYGLQGNSLDKHAADTVAEQFVTMEQEFVHGDRFAGTSAIPALQGGIFDFITAANGAQVTDLSSAALVRSDIDDILQSLFYEVGGDKMAQTLVVSAWAKRKISSFFSGAERLGPGTGQQAGVVVDRLNTDFGVLDILLHTAVRQDELYFLRQENHKMGHHGTLGRPQLRQLPPSSAGPRVQQAFYADVSSIHMGPRAEARILGMSTTT</sequence>
<name>A0A0F9TS50_9ZZZZ</name>
<dbReference type="InterPro" id="IPR035198">
    <property type="entry name" value="SU10_MCP"/>
</dbReference>
<gene>
    <name evidence="1" type="ORF">LCGC14_0295030</name>
</gene>
<comment type="caution">
    <text evidence="1">The sequence shown here is derived from an EMBL/GenBank/DDBJ whole genome shotgun (WGS) entry which is preliminary data.</text>
</comment>
<dbReference type="AlphaFoldDB" id="A0A0F9TS50"/>
<protein>
    <recommendedName>
        <fullName evidence="2">Major capsid protein</fullName>
    </recommendedName>
</protein>
<dbReference type="EMBL" id="LAZR01000179">
    <property type="protein sequence ID" value="KKN83850.1"/>
    <property type="molecule type" value="Genomic_DNA"/>
</dbReference>
<accession>A0A0F9TS50</accession>
<evidence type="ECO:0000313" key="1">
    <source>
        <dbReference type="EMBL" id="KKN83850.1"/>
    </source>
</evidence>
<evidence type="ECO:0008006" key="2">
    <source>
        <dbReference type="Google" id="ProtNLM"/>
    </source>
</evidence>
<proteinExistence type="predicted"/>
<reference evidence="1" key="1">
    <citation type="journal article" date="2015" name="Nature">
        <title>Complex archaea that bridge the gap between prokaryotes and eukaryotes.</title>
        <authorList>
            <person name="Spang A."/>
            <person name="Saw J.H."/>
            <person name="Jorgensen S.L."/>
            <person name="Zaremba-Niedzwiedzka K."/>
            <person name="Martijn J."/>
            <person name="Lind A.E."/>
            <person name="van Eijk R."/>
            <person name="Schleper C."/>
            <person name="Guy L."/>
            <person name="Ettema T.J."/>
        </authorList>
    </citation>
    <scope>NUCLEOTIDE SEQUENCE</scope>
</reference>